<feature type="transmembrane region" description="Helical" evidence="1">
    <location>
        <begin position="38"/>
        <end position="61"/>
    </location>
</feature>
<dbReference type="AlphaFoldDB" id="A0A6A3THA2"/>
<name>A0A6A3THA2_9STRA</name>
<evidence type="ECO:0000313" key="2">
    <source>
        <dbReference type="EMBL" id="KAE9136124.1"/>
    </source>
</evidence>
<reference evidence="2 3" key="1">
    <citation type="submission" date="2018-08" db="EMBL/GenBank/DDBJ databases">
        <title>Genomic investigation of the strawberry pathogen Phytophthora fragariae indicates pathogenicity is determined by transcriptional variation in three key races.</title>
        <authorList>
            <person name="Adams T.M."/>
            <person name="Armitage A.D."/>
            <person name="Sobczyk M.K."/>
            <person name="Bates H.J."/>
            <person name="Dunwell J.M."/>
            <person name="Nellist C.F."/>
            <person name="Harrison R.J."/>
        </authorList>
    </citation>
    <scope>NUCLEOTIDE SEQUENCE [LARGE SCALE GENOMIC DNA]</scope>
    <source>
        <strain evidence="2 3">NOV-5</strain>
    </source>
</reference>
<organism evidence="2 3">
    <name type="scientific">Phytophthora fragariae</name>
    <dbReference type="NCBI Taxonomy" id="53985"/>
    <lineage>
        <taxon>Eukaryota</taxon>
        <taxon>Sar</taxon>
        <taxon>Stramenopiles</taxon>
        <taxon>Oomycota</taxon>
        <taxon>Peronosporomycetes</taxon>
        <taxon>Peronosporales</taxon>
        <taxon>Peronosporaceae</taxon>
        <taxon>Phytophthora</taxon>
    </lineage>
</organism>
<feature type="transmembrane region" description="Helical" evidence="1">
    <location>
        <begin position="6"/>
        <end position="26"/>
    </location>
</feature>
<keyword evidence="1" id="KW-0472">Membrane</keyword>
<dbReference type="Proteomes" id="UP000440732">
    <property type="component" value="Unassembled WGS sequence"/>
</dbReference>
<keyword evidence="1" id="KW-0812">Transmembrane</keyword>
<feature type="transmembrane region" description="Helical" evidence="1">
    <location>
        <begin position="94"/>
        <end position="119"/>
    </location>
</feature>
<evidence type="ECO:0008006" key="4">
    <source>
        <dbReference type="Google" id="ProtNLM"/>
    </source>
</evidence>
<evidence type="ECO:0000313" key="3">
    <source>
        <dbReference type="Proteomes" id="UP000440732"/>
    </source>
</evidence>
<dbReference type="EMBL" id="QXGA01000909">
    <property type="protein sequence ID" value="KAE9136124.1"/>
    <property type="molecule type" value="Genomic_DNA"/>
</dbReference>
<comment type="caution">
    <text evidence="2">The sequence shown here is derived from an EMBL/GenBank/DDBJ whole genome shotgun (WGS) entry which is preliminary data.</text>
</comment>
<protein>
    <recommendedName>
        <fullName evidence="4">Amino acid transporter transmembrane domain-containing protein</fullName>
    </recommendedName>
</protein>
<sequence length="227" mass="25043">MDQFSQVAGVFGNVLFPYGIVISDLQRQHSDLSHMSRVVGVTVDLISCLFLVLTSTAFYVLRCHIMGNWLFTIYPDKTTRLTTLGLAPNWFVDLLAYLFMQLHITIASTVIVNPAFYIAERHALSMQKGKPRDLEDPVSYIDAATPGVTHGEPRRSSKMPCVSVADARTNKKAASRMRWPSNIAESTPSSTSCCRSRSGSAGHRLLGPLRSVHESFFFVVDGAQTGT</sequence>
<keyword evidence="1" id="KW-1133">Transmembrane helix</keyword>
<evidence type="ECO:0000256" key="1">
    <source>
        <dbReference type="SAM" id="Phobius"/>
    </source>
</evidence>
<accession>A0A6A3THA2</accession>
<gene>
    <name evidence="2" type="ORF">PF006_g14454</name>
</gene>
<proteinExistence type="predicted"/>